<gene>
    <name evidence="1" type="ORF">GCK32_021597</name>
</gene>
<evidence type="ECO:0000313" key="2">
    <source>
        <dbReference type="Proteomes" id="UP001331761"/>
    </source>
</evidence>
<evidence type="ECO:0000313" key="1">
    <source>
        <dbReference type="EMBL" id="KAK5984454.1"/>
    </source>
</evidence>
<dbReference type="AlphaFoldDB" id="A0AAN8J3A7"/>
<name>A0AAN8J3A7_TRICO</name>
<protein>
    <submittedName>
        <fullName evidence="1">Uncharacterized protein</fullName>
    </submittedName>
</protein>
<accession>A0AAN8J3A7</accession>
<dbReference type="Proteomes" id="UP001331761">
    <property type="component" value="Unassembled WGS sequence"/>
</dbReference>
<proteinExistence type="predicted"/>
<feature type="non-terminal residue" evidence="1">
    <location>
        <position position="105"/>
    </location>
</feature>
<sequence>MDTFEEKDKSSDQIPQVLGIKWDVASDNFILSCEIKRGDRVGFSSFDGEGKSSVYEVFYDTAIDGIERTYPRAAANEFSSHSASIEASMSENICLFRPGISIGLE</sequence>
<reference evidence="1 2" key="1">
    <citation type="submission" date="2019-10" db="EMBL/GenBank/DDBJ databases">
        <title>Assembly and Annotation for the nematode Trichostrongylus colubriformis.</title>
        <authorList>
            <person name="Martin J."/>
        </authorList>
    </citation>
    <scope>NUCLEOTIDE SEQUENCE [LARGE SCALE GENOMIC DNA]</scope>
    <source>
        <strain evidence="1">G859</strain>
        <tissue evidence="1">Whole worm</tissue>
    </source>
</reference>
<dbReference type="EMBL" id="WIXE01002850">
    <property type="protein sequence ID" value="KAK5984454.1"/>
    <property type="molecule type" value="Genomic_DNA"/>
</dbReference>
<keyword evidence="2" id="KW-1185">Reference proteome</keyword>
<organism evidence="1 2">
    <name type="scientific">Trichostrongylus colubriformis</name>
    <name type="common">Black scour worm</name>
    <dbReference type="NCBI Taxonomy" id="6319"/>
    <lineage>
        <taxon>Eukaryota</taxon>
        <taxon>Metazoa</taxon>
        <taxon>Ecdysozoa</taxon>
        <taxon>Nematoda</taxon>
        <taxon>Chromadorea</taxon>
        <taxon>Rhabditida</taxon>
        <taxon>Rhabditina</taxon>
        <taxon>Rhabditomorpha</taxon>
        <taxon>Strongyloidea</taxon>
        <taxon>Trichostrongylidae</taxon>
        <taxon>Trichostrongylus</taxon>
    </lineage>
</organism>
<comment type="caution">
    <text evidence="1">The sequence shown here is derived from an EMBL/GenBank/DDBJ whole genome shotgun (WGS) entry which is preliminary data.</text>
</comment>